<dbReference type="GeneID" id="93647994"/>
<comment type="caution">
    <text evidence="2">The sequence shown here is derived from an EMBL/GenBank/DDBJ whole genome shotgun (WGS) entry which is preliminary data.</text>
</comment>
<dbReference type="InterPro" id="IPR004000">
    <property type="entry name" value="Actin"/>
</dbReference>
<dbReference type="EMBL" id="LTDL01000021">
    <property type="protein sequence ID" value="OAG31231.1"/>
    <property type="molecule type" value="Genomic_DNA"/>
</dbReference>
<keyword evidence="3" id="KW-1185">Reference proteome</keyword>
<dbReference type="PANTHER" id="PTHR11937">
    <property type="entry name" value="ACTIN"/>
    <property type="match status" value="1"/>
</dbReference>
<evidence type="ECO:0000313" key="2">
    <source>
        <dbReference type="EMBL" id="OAG31231.1"/>
    </source>
</evidence>
<dbReference type="VEuPathDB" id="MicrosporidiaDB:NEDG_01644"/>
<gene>
    <name evidence="2" type="ORF">NEDG_01644</name>
</gene>
<dbReference type="SMART" id="SM00268">
    <property type="entry name" value="ACTIN"/>
    <property type="match status" value="1"/>
</dbReference>
<organism evidence="2 3">
    <name type="scientific">Nematocida displodere</name>
    <dbReference type="NCBI Taxonomy" id="1805483"/>
    <lineage>
        <taxon>Eukaryota</taxon>
        <taxon>Fungi</taxon>
        <taxon>Fungi incertae sedis</taxon>
        <taxon>Microsporidia</taxon>
        <taxon>Nematocida</taxon>
    </lineage>
</organism>
<dbReference type="AlphaFoldDB" id="A0A177EIC3"/>
<proteinExistence type="inferred from homology"/>
<dbReference type="Gene3D" id="3.90.640.10">
    <property type="entry name" value="Actin, Chain A, domain 4"/>
    <property type="match status" value="1"/>
</dbReference>
<dbReference type="Proteomes" id="UP000185944">
    <property type="component" value="Unassembled WGS sequence"/>
</dbReference>
<protein>
    <recommendedName>
        <fullName evidence="4">Actin</fullName>
    </recommendedName>
</protein>
<evidence type="ECO:0000313" key="3">
    <source>
        <dbReference type="Proteomes" id="UP000185944"/>
    </source>
</evidence>
<dbReference type="OrthoDB" id="5132116at2759"/>
<sequence length="371" mass="41035">MNTVGDSTVHITDIGHETYKAGYAGVEQPSVFEKRGAKTTEEALSHVLEYITDDSKDVPLINIEDPFMPRENRKKTFVHLMESSLCSGLLFINGAVADCFSYGKSTGLMVRFCGSGTQVVPVIDGYCLSGGLKSSCGGEALSAFAREQLVHKSKELKTNLLLPSVAIDEKKRVGLEQQPEYKEKPFYARLAPEEKHSYEMDVARCFKESVSFFGYCQPKYYEFSTGFTTRVFSERNLIPEKLFTLDSGAVERLDPFKQMPGVVGSMDLLEMIKAAIESVDLEYYDVLLGNVMVSGGGAMVAGVTERLQTELMKLFPNSRVKVSNDKREFGTFFGGSVLGSLGASTSLMITKEEYSESGSSALERKRVEWVK</sequence>
<dbReference type="Gene3D" id="3.30.420.40">
    <property type="match status" value="2"/>
</dbReference>
<comment type="similarity">
    <text evidence="1">Belongs to the actin family.</text>
</comment>
<dbReference type="InterPro" id="IPR043129">
    <property type="entry name" value="ATPase_NBD"/>
</dbReference>
<dbReference type="RefSeq" id="XP_067544952.1">
    <property type="nucleotide sequence ID" value="XM_067689062.1"/>
</dbReference>
<evidence type="ECO:0000256" key="1">
    <source>
        <dbReference type="RuleBase" id="RU000487"/>
    </source>
</evidence>
<name>A0A177EIC3_9MICR</name>
<dbReference type="SUPFAM" id="SSF53067">
    <property type="entry name" value="Actin-like ATPase domain"/>
    <property type="match status" value="2"/>
</dbReference>
<dbReference type="Pfam" id="PF00022">
    <property type="entry name" value="Actin"/>
    <property type="match status" value="1"/>
</dbReference>
<reference evidence="2 3" key="1">
    <citation type="submission" date="2016-02" db="EMBL/GenBank/DDBJ databases">
        <title>Discovery of a natural microsporidian pathogen with a broad tissue tropism in Caenorhabditis elegans.</title>
        <authorList>
            <person name="Luallen R.J."/>
            <person name="Reinke A.W."/>
            <person name="Tong L."/>
            <person name="Botts M.R."/>
            <person name="Felix M.-A."/>
            <person name="Troemel E.R."/>
        </authorList>
    </citation>
    <scope>NUCLEOTIDE SEQUENCE [LARGE SCALE GENOMIC DNA]</scope>
    <source>
        <strain evidence="2 3">JUm2807</strain>
    </source>
</reference>
<dbReference type="STRING" id="1805483.A0A177EIC3"/>
<accession>A0A177EIC3</accession>
<evidence type="ECO:0008006" key="4">
    <source>
        <dbReference type="Google" id="ProtNLM"/>
    </source>
</evidence>